<sequence>MLKQGDFVGFVNGEGQFQEGQEYEVVAFPDYAVSTGVERRVVLRAENREIRNRRTQVHDSDILEERQIVIKTGKKVLLRRKTETQSSLPGDAGLYEGEYVEFIPGEGSFEEGHDYVVMIPSNYVETEGPADTVLHLLRNKQMNKALFDEVDNEEEEENSDDDADDDDHEQELLLLENRNCDHQRPQNASPKANRPSLLASL</sequence>
<keyword evidence="3" id="KW-1185">Reference proteome</keyword>
<evidence type="ECO:0000256" key="1">
    <source>
        <dbReference type="SAM" id="MobiDB-lite"/>
    </source>
</evidence>
<proteinExistence type="predicted"/>
<gene>
    <name evidence="2" type="ORF">BLNAU_2996</name>
</gene>
<dbReference type="Proteomes" id="UP001281761">
    <property type="component" value="Unassembled WGS sequence"/>
</dbReference>
<accession>A0ABQ9YE27</accession>
<protein>
    <submittedName>
        <fullName evidence="2">Uncharacterized protein</fullName>
    </submittedName>
</protein>
<evidence type="ECO:0000313" key="2">
    <source>
        <dbReference type="EMBL" id="KAK2961940.1"/>
    </source>
</evidence>
<reference evidence="2 3" key="1">
    <citation type="journal article" date="2022" name="bioRxiv">
        <title>Genomics of Preaxostyla Flagellates Illuminates Evolutionary Transitions and the Path Towards Mitochondrial Loss.</title>
        <authorList>
            <person name="Novak L.V.F."/>
            <person name="Treitli S.C."/>
            <person name="Pyrih J."/>
            <person name="Halakuc P."/>
            <person name="Pipaliya S.V."/>
            <person name="Vacek V."/>
            <person name="Brzon O."/>
            <person name="Soukal P."/>
            <person name="Eme L."/>
            <person name="Dacks J.B."/>
            <person name="Karnkowska A."/>
            <person name="Elias M."/>
            <person name="Hampl V."/>
        </authorList>
    </citation>
    <scope>NUCLEOTIDE SEQUENCE [LARGE SCALE GENOMIC DNA]</scope>
    <source>
        <strain evidence="2">NAU3</strain>
        <tissue evidence="2">Gut</tissue>
    </source>
</reference>
<evidence type="ECO:0000313" key="3">
    <source>
        <dbReference type="Proteomes" id="UP001281761"/>
    </source>
</evidence>
<feature type="compositionally biased region" description="Acidic residues" evidence="1">
    <location>
        <begin position="148"/>
        <end position="169"/>
    </location>
</feature>
<dbReference type="EMBL" id="JARBJD010000013">
    <property type="protein sequence ID" value="KAK2961940.1"/>
    <property type="molecule type" value="Genomic_DNA"/>
</dbReference>
<organism evidence="2 3">
    <name type="scientific">Blattamonas nauphoetae</name>
    <dbReference type="NCBI Taxonomy" id="2049346"/>
    <lineage>
        <taxon>Eukaryota</taxon>
        <taxon>Metamonada</taxon>
        <taxon>Preaxostyla</taxon>
        <taxon>Oxymonadida</taxon>
        <taxon>Blattamonas</taxon>
    </lineage>
</organism>
<comment type="caution">
    <text evidence="2">The sequence shown here is derived from an EMBL/GenBank/DDBJ whole genome shotgun (WGS) entry which is preliminary data.</text>
</comment>
<feature type="region of interest" description="Disordered" evidence="1">
    <location>
        <begin position="147"/>
        <end position="201"/>
    </location>
</feature>
<name>A0ABQ9YE27_9EUKA</name>